<dbReference type="Proteomes" id="UP001333818">
    <property type="component" value="Unassembled WGS sequence"/>
</dbReference>
<dbReference type="EMBL" id="JAZBJZ010000184">
    <property type="protein sequence ID" value="MEE3719885.1"/>
    <property type="molecule type" value="Genomic_DNA"/>
</dbReference>
<dbReference type="SUPFAM" id="SSF47598">
    <property type="entry name" value="Ribbon-helix-helix"/>
    <property type="match status" value="1"/>
</dbReference>
<reference evidence="1" key="1">
    <citation type="submission" date="2024-01" db="EMBL/GenBank/DDBJ databases">
        <title>Bank of Algae and Cyanobacteria of the Azores (BACA) strain genomes.</title>
        <authorList>
            <person name="Luz R."/>
            <person name="Cordeiro R."/>
            <person name="Fonseca A."/>
            <person name="Goncalves V."/>
        </authorList>
    </citation>
    <scope>NUCLEOTIDE SEQUENCE</scope>
    <source>
        <strain evidence="1">BACA0141</strain>
    </source>
</reference>
<evidence type="ECO:0000313" key="1">
    <source>
        <dbReference type="EMBL" id="MEE3719885.1"/>
    </source>
</evidence>
<accession>A0AAW9PY06</accession>
<comment type="caution">
    <text evidence="1">The sequence shown here is derived from an EMBL/GenBank/DDBJ whole genome shotgun (WGS) entry which is preliminary data.</text>
</comment>
<proteinExistence type="predicted"/>
<dbReference type="AlphaFoldDB" id="A0AAW9PY06"/>
<name>A0AAW9PY06_9CYAN</name>
<dbReference type="RefSeq" id="WP_330486321.1">
    <property type="nucleotide sequence ID" value="NZ_JAZBJZ010000184.1"/>
</dbReference>
<dbReference type="InterPro" id="IPR008651">
    <property type="entry name" value="Uncharacterised_HicB"/>
</dbReference>
<dbReference type="InterPro" id="IPR013321">
    <property type="entry name" value="Arc_rbn_hlx_hlx"/>
</dbReference>
<dbReference type="Pfam" id="PF05534">
    <property type="entry name" value="HicB"/>
    <property type="match status" value="1"/>
</dbReference>
<dbReference type="GO" id="GO:0006355">
    <property type="term" value="P:regulation of DNA-templated transcription"/>
    <property type="evidence" value="ECO:0007669"/>
    <property type="project" value="InterPro"/>
</dbReference>
<sequence length="109" mass="12287">MSRLTLRLPETLHQKLVHLAESEGVSLNQYIVYALTRQITSAYTVLTVPEAEVSQQKQNFNTLLRELGQASSTEVADTLRDRVIVQPESELTPEIVARLQQRIQNATKA</sequence>
<dbReference type="NCBIfam" id="NF041551">
    <property type="entry name" value="YlcI_YnfO_N"/>
    <property type="match status" value="1"/>
</dbReference>
<dbReference type="InterPro" id="IPR010985">
    <property type="entry name" value="Ribbon_hlx_hlx"/>
</dbReference>
<organism evidence="1 2">
    <name type="scientific">Tumidithrix elongata BACA0141</name>
    <dbReference type="NCBI Taxonomy" id="2716417"/>
    <lineage>
        <taxon>Bacteria</taxon>
        <taxon>Bacillati</taxon>
        <taxon>Cyanobacteriota</taxon>
        <taxon>Cyanophyceae</taxon>
        <taxon>Pseudanabaenales</taxon>
        <taxon>Pseudanabaenaceae</taxon>
        <taxon>Tumidithrix</taxon>
        <taxon>Tumidithrix elongata</taxon>
    </lineage>
</organism>
<dbReference type="Gene3D" id="1.10.1220.10">
    <property type="entry name" value="Met repressor-like"/>
    <property type="match status" value="1"/>
</dbReference>
<evidence type="ECO:0000313" key="2">
    <source>
        <dbReference type="Proteomes" id="UP001333818"/>
    </source>
</evidence>
<protein>
    <submittedName>
        <fullName evidence="1">YlcI/YnfO family protein</fullName>
    </submittedName>
</protein>
<keyword evidence="2" id="KW-1185">Reference proteome</keyword>
<gene>
    <name evidence="1" type="ORF">V2H45_24395</name>
</gene>